<dbReference type="InterPro" id="IPR003439">
    <property type="entry name" value="ABC_transporter-like_ATP-bd"/>
</dbReference>
<evidence type="ECO:0000256" key="3">
    <source>
        <dbReference type="ARBA" id="ARBA00022840"/>
    </source>
</evidence>
<dbReference type="InterPro" id="IPR017871">
    <property type="entry name" value="ABC_transporter-like_CS"/>
</dbReference>
<keyword evidence="3" id="KW-0067">ATP-binding</keyword>
<evidence type="ECO:0000256" key="2">
    <source>
        <dbReference type="ARBA" id="ARBA00022741"/>
    </source>
</evidence>
<dbReference type="OrthoDB" id="9802264at2"/>
<proteinExistence type="predicted"/>
<dbReference type="AlphaFoldDB" id="A8F6W5"/>
<dbReference type="InterPro" id="IPR003593">
    <property type="entry name" value="AAA+_ATPase"/>
</dbReference>
<accession>A8F6W5</accession>
<dbReference type="GO" id="GO:0022857">
    <property type="term" value="F:transmembrane transporter activity"/>
    <property type="evidence" value="ECO:0007669"/>
    <property type="project" value="InterPro"/>
</dbReference>
<dbReference type="STRING" id="416591.Tlet_1342"/>
<dbReference type="GO" id="GO:0043190">
    <property type="term" value="C:ATP-binding cassette (ABC) transporter complex"/>
    <property type="evidence" value="ECO:0007669"/>
    <property type="project" value="InterPro"/>
</dbReference>
<evidence type="ECO:0000313" key="6">
    <source>
        <dbReference type="Proteomes" id="UP000002016"/>
    </source>
</evidence>
<dbReference type="KEGG" id="tle:Tlet_1342"/>
<dbReference type="SUPFAM" id="SSF52540">
    <property type="entry name" value="P-loop containing nucleoside triphosphate hydrolases"/>
    <property type="match status" value="1"/>
</dbReference>
<organism evidence="5 6">
    <name type="scientific">Pseudothermotoga lettingae (strain ATCC BAA-301 / DSM 14385 / NBRC 107922 / TMO)</name>
    <name type="common">Thermotoga lettingae</name>
    <dbReference type="NCBI Taxonomy" id="416591"/>
    <lineage>
        <taxon>Bacteria</taxon>
        <taxon>Thermotogati</taxon>
        <taxon>Thermotogota</taxon>
        <taxon>Thermotogae</taxon>
        <taxon>Thermotogales</taxon>
        <taxon>Thermotogaceae</taxon>
        <taxon>Pseudothermotoga</taxon>
    </lineage>
</organism>
<evidence type="ECO:0000259" key="4">
    <source>
        <dbReference type="PROSITE" id="PS50893"/>
    </source>
</evidence>
<dbReference type="GO" id="GO:0015697">
    <property type="term" value="P:quaternary ammonium group transport"/>
    <property type="evidence" value="ECO:0007669"/>
    <property type="project" value="UniProtKB-ARBA"/>
</dbReference>
<name>A8F6W5_PSELT</name>
<dbReference type="SMART" id="SM00382">
    <property type="entry name" value="AAA"/>
    <property type="match status" value="1"/>
</dbReference>
<dbReference type="EMBL" id="CP000812">
    <property type="protein sequence ID" value="ABV33899.1"/>
    <property type="molecule type" value="Genomic_DNA"/>
</dbReference>
<dbReference type="InterPro" id="IPR027417">
    <property type="entry name" value="P-loop_NTPase"/>
</dbReference>
<dbReference type="PROSITE" id="PS00211">
    <property type="entry name" value="ABC_TRANSPORTER_1"/>
    <property type="match status" value="1"/>
</dbReference>
<dbReference type="PROSITE" id="PS50893">
    <property type="entry name" value="ABC_TRANSPORTER_2"/>
    <property type="match status" value="1"/>
</dbReference>
<dbReference type="Gene3D" id="3.40.50.300">
    <property type="entry name" value="P-loop containing nucleotide triphosphate hydrolases"/>
    <property type="match status" value="1"/>
</dbReference>
<keyword evidence="2" id="KW-0547">Nucleotide-binding</keyword>
<dbReference type="PANTHER" id="PTHR42781">
    <property type="entry name" value="SPERMIDINE/PUTRESCINE IMPORT ATP-BINDING PROTEIN POTA"/>
    <property type="match status" value="1"/>
</dbReference>
<dbReference type="InterPro" id="IPR008995">
    <property type="entry name" value="Mo/tungstate-bd_C_term_dom"/>
</dbReference>
<keyword evidence="6" id="KW-1185">Reference proteome</keyword>
<dbReference type="SUPFAM" id="SSF50331">
    <property type="entry name" value="MOP-like"/>
    <property type="match status" value="1"/>
</dbReference>
<dbReference type="GO" id="GO:0016887">
    <property type="term" value="F:ATP hydrolysis activity"/>
    <property type="evidence" value="ECO:0007669"/>
    <property type="project" value="InterPro"/>
</dbReference>
<evidence type="ECO:0000313" key="5">
    <source>
        <dbReference type="EMBL" id="ABV33899.1"/>
    </source>
</evidence>
<dbReference type="Pfam" id="PF08402">
    <property type="entry name" value="TOBE_2"/>
    <property type="match status" value="1"/>
</dbReference>
<sequence length="356" mass="40126">MAFLQLQNISVAYQKNLMILEDLNLQIEKGTFLSLLGPSGCGKTTTLRTIAGFLTPIKGKILLRGNDYTQIPPHRRNMGVVFQNYALFPHMNVFQNVAFGLKMRKLNKNEIDQKVRKAIALVGLSGFEERSVTQLSGGQQQRVAIARAVVIEPDVLLMDEPLSNLDANLRLEMRNEIKQLQEKLGITTVYVTHDQSEAVALSDQIVVMKNGKIEQIGNPENVFANPETAFVAKFMGFQELIKGVVKQIIENFAFIITENRIIRARMITPLKLGEKVVLFSRPKKIKLVKDDGENRFSATVISKIFQGDSVAIILKIGEKRFVVEIEPSQAEQFFENQNVFLHILSEDLIALKEEDE</sequence>
<reference evidence="5 6" key="1">
    <citation type="submission" date="2007-08" db="EMBL/GenBank/DDBJ databases">
        <title>Complete sequence of Thermotoga lettingae TMO.</title>
        <authorList>
            <consortium name="US DOE Joint Genome Institute"/>
            <person name="Copeland A."/>
            <person name="Lucas S."/>
            <person name="Lapidus A."/>
            <person name="Barry K."/>
            <person name="Glavina del Rio T."/>
            <person name="Dalin E."/>
            <person name="Tice H."/>
            <person name="Pitluck S."/>
            <person name="Foster B."/>
            <person name="Bruce D."/>
            <person name="Schmutz J."/>
            <person name="Larimer F."/>
            <person name="Land M."/>
            <person name="Hauser L."/>
            <person name="Kyrpides N."/>
            <person name="Mikhailova N."/>
            <person name="Nelson K."/>
            <person name="Gogarten J.P."/>
            <person name="Noll K."/>
            <person name="Richardson P."/>
        </authorList>
    </citation>
    <scope>NUCLEOTIDE SEQUENCE [LARGE SCALE GENOMIC DNA]</scope>
    <source>
        <strain evidence="6">ATCC BAA-301 / DSM 14385 / NBRC 107922 / TMO</strain>
    </source>
</reference>
<feature type="domain" description="ABC transporter" evidence="4">
    <location>
        <begin position="4"/>
        <end position="235"/>
    </location>
</feature>
<dbReference type="Pfam" id="PF00005">
    <property type="entry name" value="ABC_tran"/>
    <property type="match status" value="1"/>
</dbReference>
<dbReference type="InterPro" id="IPR013611">
    <property type="entry name" value="Transp-assoc_OB_typ2"/>
</dbReference>
<keyword evidence="1" id="KW-0813">Transport</keyword>
<dbReference type="FunFam" id="3.40.50.300:FF:000425">
    <property type="entry name" value="Probable ABC transporter, ATP-binding subunit"/>
    <property type="match status" value="1"/>
</dbReference>
<protein>
    <submittedName>
        <fullName evidence="5">ABC transporter related</fullName>
    </submittedName>
</protein>
<dbReference type="RefSeq" id="WP_012003375.1">
    <property type="nucleotide sequence ID" value="NC_009828.1"/>
</dbReference>
<dbReference type="InterPro" id="IPR050093">
    <property type="entry name" value="ABC_SmlMolc_Importer"/>
</dbReference>
<dbReference type="PANTHER" id="PTHR42781:SF4">
    <property type="entry name" value="SPERMIDINE_PUTRESCINE IMPORT ATP-BINDING PROTEIN POTA"/>
    <property type="match status" value="1"/>
</dbReference>
<dbReference type="Proteomes" id="UP000002016">
    <property type="component" value="Chromosome"/>
</dbReference>
<dbReference type="eggNOG" id="COG3842">
    <property type="taxonomic scope" value="Bacteria"/>
</dbReference>
<reference evidence="5 6" key="2">
    <citation type="journal article" date="2009" name="Proc. Natl. Acad. Sci. U.S.A.">
        <title>On the chimeric nature, thermophilic origin, and phylogenetic placement of the Thermotogales.</title>
        <authorList>
            <person name="Zhaxybayeva O."/>
            <person name="Swithers K.S."/>
            <person name="Lapierre P."/>
            <person name="Fournier G.P."/>
            <person name="Bickhart D.M."/>
            <person name="DeBoy R.T."/>
            <person name="Nelson K.E."/>
            <person name="Nesbo C.L."/>
            <person name="Doolittle W.F."/>
            <person name="Gogarten J.P."/>
            <person name="Noll K.M."/>
        </authorList>
    </citation>
    <scope>NUCLEOTIDE SEQUENCE [LARGE SCALE GENOMIC DNA]</scope>
    <source>
        <strain evidence="6">ATCC BAA-301 / DSM 14385 / NBRC 107922 / TMO</strain>
    </source>
</reference>
<gene>
    <name evidence="5" type="ordered locus">Tlet_1342</name>
</gene>
<evidence type="ECO:0000256" key="1">
    <source>
        <dbReference type="ARBA" id="ARBA00022448"/>
    </source>
</evidence>
<dbReference type="GO" id="GO:0005524">
    <property type="term" value="F:ATP binding"/>
    <property type="evidence" value="ECO:0007669"/>
    <property type="project" value="UniProtKB-KW"/>
</dbReference>
<dbReference type="HOGENOM" id="CLU_000604_1_1_0"/>